<feature type="region of interest" description="Disordered" evidence="8">
    <location>
        <begin position="578"/>
        <end position="618"/>
    </location>
</feature>
<proteinExistence type="inferred from homology"/>
<dbReference type="GO" id="GO:0050660">
    <property type="term" value="F:flavin adenine dinucleotide binding"/>
    <property type="evidence" value="ECO:0007669"/>
    <property type="project" value="InterPro"/>
</dbReference>
<evidence type="ECO:0000313" key="9">
    <source>
        <dbReference type="EMBL" id="RAH79249.1"/>
    </source>
</evidence>
<dbReference type="PANTHER" id="PTHR43098">
    <property type="entry name" value="L-ORNITHINE N(5)-MONOOXYGENASE-RELATED"/>
    <property type="match status" value="1"/>
</dbReference>
<dbReference type="InterPro" id="IPR020946">
    <property type="entry name" value="Flavin_mOase-like"/>
</dbReference>
<evidence type="ECO:0000256" key="8">
    <source>
        <dbReference type="SAM" id="MobiDB-lite"/>
    </source>
</evidence>
<name>A0A8T8WV87_ASPJA</name>
<keyword evidence="6" id="KW-0560">Oxidoreductase</keyword>
<keyword evidence="10" id="KW-1185">Reference proteome</keyword>
<evidence type="ECO:0000256" key="6">
    <source>
        <dbReference type="ARBA" id="ARBA00023002"/>
    </source>
</evidence>
<protein>
    <submittedName>
        <fullName evidence="9">Putative steroid monooxygenase</fullName>
    </submittedName>
</protein>
<dbReference type="SUPFAM" id="SSF51905">
    <property type="entry name" value="FAD/NAD(P)-binding domain"/>
    <property type="match status" value="1"/>
</dbReference>
<organism evidence="9 10">
    <name type="scientific">Aspergillus japonicus CBS 114.51</name>
    <dbReference type="NCBI Taxonomy" id="1448312"/>
    <lineage>
        <taxon>Eukaryota</taxon>
        <taxon>Fungi</taxon>
        <taxon>Dikarya</taxon>
        <taxon>Ascomycota</taxon>
        <taxon>Pezizomycotina</taxon>
        <taxon>Eurotiomycetes</taxon>
        <taxon>Eurotiomycetidae</taxon>
        <taxon>Eurotiales</taxon>
        <taxon>Aspergillaceae</taxon>
        <taxon>Aspergillus</taxon>
        <taxon>Aspergillus subgen. Circumdati</taxon>
    </lineage>
</organism>
<evidence type="ECO:0000256" key="5">
    <source>
        <dbReference type="ARBA" id="ARBA00022857"/>
    </source>
</evidence>
<accession>A0A8T8WV87</accession>
<dbReference type="OrthoDB" id="66881at2759"/>
<dbReference type="Pfam" id="PF00743">
    <property type="entry name" value="FMO-like"/>
    <property type="match status" value="1"/>
</dbReference>
<evidence type="ECO:0000256" key="7">
    <source>
        <dbReference type="ARBA" id="ARBA00023033"/>
    </source>
</evidence>
<dbReference type="PANTHER" id="PTHR43098:SF3">
    <property type="entry name" value="L-ORNITHINE N(5)-MONOOXYGENASE-RELATED"/>
    <property type="match status" value="1"/>
</dbReference>
<keyword evidence="7 9" id="KW-0503">Monooxygenase</keyword>
<dbReference type="Proteomes" id="UP000249497">
    <property type="component" value="Unassembled WGS sequence"/>
</dbReference>
<evidence type="ECO:0000256" key="4">
    <source>
        <dbReference type="ARBA" id="ARBA00022827"/>
    </source>
</evidence>
<dbReference type="AlphaFoldDB" id="A0A8T8WV87"/>
<dbReference type="InterPro" id="IPR036188">
    <property type="entry name" value="FAD/NAD-bd_sf"/>
</dbReference>
<gene>
    <name evidence="9" type="ORF">BO86DRAFT_421014</name>
</gene>
<evidence type="ECO:0000256" key="2">
    <source>
        <dbReference type="ARBA" id="ARBA00010139"/>
    </source>
</evidence>
<evidence type="ECO:0000256" key="3">
    <source>
        <dbReference type="ARBA" id="ARBA00022630"/>
    </source>
</evidence>
<dbReference type="RefSeq" id="XP_025525143.1">
    <property type="nucleotide sequence ID" value="XM_025675249.1"/>
</dbReference>
<sequence length="618" mass="69831">MHRELKEFSHPHGSTGIYQDNLQVDVLIVGAGFSGIYMLHELRKQGLKTVVYEAGSDLGGTWRFNCYPGARVDSQVPLYQFSIPETYKDWTWSTNYPDYKELRAYFDHVDKVLDIKKDVAFGSVVVDAQFDTTQSRWVVKTQDGRTAYAKYFIAAAGVSSKRYIPAWEGIETFKGPIHHTSFWPEHEVDVRGKRAAIIGTGASGVQVTQAWGPQAGHLKVFLRSPNYSIPMRRRELTADEQNRLKPIYPQLFDLREKTFTGALVDFSERSALEDSAAEREAFYEQRYQTGGFDFSTANYKDTMLNPVANRYLYDFWAKKTRARLHDERVKNLLAPVEPPYFFGGKRSSLETDFYEQFNRETVELVDAQSNPIVGFTETGIKMQDGTVHEVDVVCLATGFDTTTGSLINLGVRSIHGTTLQEDWSQAAETYLGLTVAGYPNLFHLYGTHAPTLFSQAVTTIEVQGRWIADAIKQIERQRLRSINPSREAAHAWKLQIRAFQTASFFPTVHSTYMGGSIPGKPFELVSYPAGMPMYARQIRDALPAFPGFEVVNADGEKLYFFFTFQQYLTLNPKMGLPGGEPPDPPFFQLPGYTQPKPRISRPGGEPPDPPFFQHPGNT</sequence>
<evidence type="ECO:0000313" key="10">
    <source>
        <dbReference type="Proteomes" id="UP000249497"/>
    </source>
</evidence>
<evidence type="ECO:0000256" key="1">
    <source>
        <dbReference type="ARBA" id="ARBA00001974"/>
    </source>
</evidence>
<dbReference type="GeneID" id="37178941"/>
<keyword evidence="3" id="KW-0285">Flavoprotein</keyword>
<keyword evidence="4" id="KW-0274">FAD</keyword>
<dbReference type="GO" id="GO:0050661">
    <property type="term" value="F:NADP binding"/>
    <property type="evidence" value="ECO:0007669"/>
    <property type="project" value="InterPro"/>
</dbReference>
<reference evidence="9 10" key="1">
    <citation type="submission" date="2018-02" db="EMBL/GenBank/DDBJ databases">
        <title>The genomes of Aspergillus section Nigri reveals drivers in fungal speciation.</title>
        <authorList>
            <consortium name="DOE Joint Genome Institute"/>
            <person name="Vesth T.C."/>
            <person name="Nybo J."/>
            <person name="Theobald S."/>
            <person name="Brandl J."/>
            <person name="Frisvad J.C."/>
            <person name="Nielsen K.F."/>
            <person name="Lyhne E.K."/>
            <person name="Kogle M.E."/>
            <person name="Kuo A."/>
            <person name="Riley R."/>
            <person name="Clum A."/>
            <person name="Nolan M."/>
            <person name="Lipzen A."/>
            <person name="Salamov A."/>
            <person name="Henrissat B."/>
            <person name="Wiebenga A."/>
            <person name="De vries R.P."/>
            <person name="Grigoriev I.V."/>
            <person name="Mortensen U.H."/>
            <person name="Andersen M.R."/>
            <person name="Baker S.E."/>
        </authorList>
    </citation>
    <scope>NUCLEOTIDE SEQUENCE [LARGE SCALE GENOMIC DNA]</scope>
    <source>
        <strain evidence="9 10">CBS 114.51</strain>
    </source>
</reference>
<dbReference type="InterPro" id="IPR050775">
    <property type="entry name" value="FAD-binding_Monooxygenases"/>
</dbReference>
<keyword evidence="5" id="KW-0521">NADP</keyword>
<comment type="similarity">
    <text evidence="2">Belongs to the FAD-binding monooxygenase family.</text>
</comment>
<dbReference type="EMBL" id="KZ824817">
    <property type="protein sequence ID" value="RAH79249.1"/>
    <property type="molecule type" value="Genomic_DNA"/>
</dbReference>
<comment type="cofactor">
    <cofactor evidence="1">
        <name>FAD</name>
        <dbReference type="ChEBI" id="CHEBI:57692"/>
    </cofactor>
</comment>
<dbReference type="Gene3D" id="3.50.50.60">
    <property type="entry name" value="FAD/NAD(P)-binding domain"/>
    <property type="match status" value="2"/>
</dbReference>
<dbReference type="GO" id="GO:0004499">
    <property type="term" value="F:N,N-dimethylaniline monooxygenase activity"/>
    <property type="evidence" value="ECO:0007669"/>
    <property type="project" value="InterPro"/>
</dbReference>